<dbReference type="SUPFAM" id="SSF57362">
    <property type="entry name" value="BPTI-like"/>
    <property type="match status" value="1"/>
</dbReference>
<comment type="caution">
    <text evidence="7">The sequence shown here is derived from an EMBL/GenBank/DDBJ whole genome shotgun (WGS) entry which is preliminary data.</text>
</comment>
<dbReference type="Proteomes" id="UP000827092">
    <property type="component" value="Unassembled WGS sequence"/>
</dbReference>
<proteinExistence type="predicted"/>
<feature type="chain" id="PRO_5043775832" description="BPTI/Kunitz inhibitor domain-containing protein" evidence="5">
    <location>
        <begin position="20"/>
        <end position="105"/>
    </location>
</feature>
<name>A0AAV6VBG6_9ARAC</name>
<protein>
    <recommendedName>
        <fullName evidence="6">BPTI/Kunitz inhibitor domain-containing protein</fullName>
    </recommendedName>
</protein>
<evidence type="ECO:0000256" key="3">
    <source>
        <dbReference type="ARBA" id="ARBA00022900"/>
    </source>
</evidence>
<dbReference type="PANTHER" id="PTHR10083:SF374">
    <property type="entry name" value="BPTI_KUNITZ INHIBITOR DOMAIN-CONTAINING PROTEIN"/>
    <property type="match status" value="1"/>
</dbReference>
<feature type="signal peptide" evidence="5">
    <location>
        <begin position="1"/>
        <end position="19"/>
    </location>
</feature>
<dbReference type="InterPro" id="IPR002223">
    <property type="entry name" value="Kunitz_BPTI"/>
</dbReference>
<evidence type="ECO:0000313" key="7">
    <source>
        <dbReference type="EMBL" id="KAG8194020.1"/>
    </source>
</evidence>
<dbReference type="PANTHER" id="PTHR10083">
    <property type="entry name" value="KUNITZ-TYPE PROTEASE INHIBITOR-RELATED"/>
    <property type="match status" value="1"/>
</dbReference>
<dbReference type="EMBL" id="JAFNEN010000111">
    <property type="protein sequence ID" value="KAG8194020.1"/>
    <property type="molecule type" value="Genomic_DNA"/>
</dbReference>
<keyword evidence="1" id="KW-0646">Protease inhibitor</keyword>
<dbReference type="InterPro" id="IPR020901">
    <property type="entry name" value="Prtase_inh_Kunz-CS"/>
</dbReference>
<evidence type="ECO:0000256" key="4">
    <source>
        <dbReference type="ARBA" id="ARBA00023157"/>
    </source>
</evidence>
<evidence type="ECO:0000256" key="1">
    <source>
        <dbReference type="ARBA" id="ARBA00022690"/>
    </source>
</evidence>
<evidence type="ECO:0000256" key="2">
    <source>
        <dbReference type="ARBA" id="ARBA00022729"/>
    </source>
</evidence>
<feature type="domain" description="BPTI/Kunitz inhibitor" evidence="6">
    <location>
        <begin position="42"/>
        <end position="92"/>
    </location>
</feature>
<dbReference type="Pfam" id="PF00014">
    <property type="entry name" value="Kunitz_BPTI"/>
    <property type="match status" value="1"/>
</dbReference>
<dbReference type="CDD" id="cd00109">
    <property type="entry name" value="Kunitz-type"/>
    <property type="match status" value="1"/>
</dbReference>
<dbReference type="GO" id="GO:0004867">
    <property type="term" value="F:serine-type endopeptidase inhibitor activity"/>
    <property type="evidence" value="ECO:0007669"/>
    <property type="project" value="UniProtKB-KW"/>
</dbReference>
<dbReference type="PROSITE" id="PS50279">
    <property type="entry name" value="BPTI_KUNITZ_2"/>
    <property type="match status" value="1"/>
</dbReference>
<dbReference type="InterPro" id="IPR036880">
    <property type="entry name" value="Kunitz_BPTI_sf"/>
</dbReference>
<dbReference type="Gene3D" id="4.10.410.10">
    <property type="entry name" value="Pancreatic trypsin inhibitor Kunitz domain"/>
    <property type="match status" value="1"/>
</dbReference>
<keyword evidence="3" id="KW-0722">Serine protease inhibitor</keyword>
<gene>
    <name evidence="7" type="ORF">JTE90_003620</name>
</gene>
<sequence length="105" mass="11584">MKLEIIVAVILSLSTFVTTRNTASTPTYFPLYFVMPDVTSPCLMSPDPGMCRASVQKYYYNSTQGVCDTFIYGGCGGNGNKFDSQQDCMKRCGGSINNNNDYIMN</sequence>
<organism evidence="7 8">
    <name type="scientific">Oedothorax gibbosus</name>
    <dbReference type="NCBI Taxonomy" id="931172"/>
    <lineage>
        <taxon>Eukaryota</taxon>
        <taxon>Metazoa</taxon>
        <taxon>Ecdysozoa</taxon>
        <taxon>Arthropoda</taxon>
        <taxon>Chelicerata</taxon>
        <taxon>Arachnida</taxon>
        <taxon>Araneae</taxon>
        <taxon>Araneomorphae</taxon>
        <taxon>Entelegynae</taxon>
        <taxon>Araneoidea</taxon>
        <taxon>Linyphiidae</taxon>
        <taxon>Erigoninae</taxon>
        <taxon>Oedothorax</taxon>
    </lineage>
</organism>
<accession>A0AAV6VBG6</accession>
<dbReference type="AlphaFoldDB" id="A0AAV6VBG6"/>
<dbReference type="PROSITE" id="PS00280">
    <property type="entry name" value="BPTI_KUNITZ_1"/>
    <property type="match status" value="1"/>
</dbReference>
<evidence type="ECO:0000313" key="8">
    <source>
        <dbReference type="Proteomes" id="UP000827092"/>
    </source>
</evidence>
<evidence type="ECO:0000259" key="6">
    <source>
        <dbReference type="PROSITE" id="PS50279"/>
    </source>
</evidence>
<dbReference type="GO" id="GO:0005615">
    <property type="term" value="C:extracellular space"/>
    <property type="evidence" value="ECO:0007669"/>
    <property type="project" value="TreeGrafter"/>
</dbReference>
<dbReference type="PRINTS" id="PR00759">
    <property type="entry name" value="BASICPTASE"/>
</dbReference>
<keyword evidence="2 5" id="KW-0732">Signal</keyword>
<reference evidence="7 8" key="1">
    <citation type="journal article" date="2022" name="Nat. Ecol. Evol.">
        <title>A masculinizing supergene underlies an exaggerated male reproductive morph in a spider.</title>
        <authorList>
            <person name="Hendrickx F."/>
            <person name="De Corte Z."/>
            <person name="Sonet G."/>
            <person name="Van Belleghem S.M."/>
            <person name="Kostlbacher S."/>
            <person name="Vangestel C."/>
        </authorList>
    </citation>
    <scope>NUCLEOTIDE SEQUENCE [LARGE SCALE GENOMIC DNA]</scope>
    <source>
        <strain evidence="7">W744_W776</strain>
    </source>
</reference>
<evidence type="ECO:0000256" key="5">
    <source>
        <dbReference type="SAM" id="SignalP"/>
    </source>
</evidence>
<keyword evidence="8" id="KW-1185">Reference proteome</keyword>
<dbReference type="SMART" id="SM00131">
    <property type="entry name" value="KU"/>
    <property type="match status" value="1"/>
</dbReference>
<dbReference type="FunFam" id="4.10.410.10:FF:000004">
    <property type="entry name" value="Tissue factor pathway inhibitor"/>
    <property type="match status" value="1"/>
</dbReference>
<keyword evidence="4" id="KW-1015">Disulfide bond</keyword>
<dbReference type="InterPro" id="IPR050098">
    <property type="entry name" value="TFPI/VKTCI-like"/>
</dbReference>